<evidence type="ECO:0000259" key="3">
    <source>
        <dbReference type="PROSITE" id="PS01031"/>
    </source>
</evidence>
<evidence type="ECO:0000256" key="2">
    <source>
        <dbReference type="RuleBase" id="RU003616"/>
    </source>
</evidence>
<dbReference type="PROSITE" id="PS01031">
    <property type="entry name" value="SHSP"/>
    <property type="match status" value="1"/>
</dbReference>
<evidence type="ECO:0000313" key="5">
    <source>
        <dbReference type="Proteomes" id="UP000076964"/>
    </source>
</evidence>
<name>A0A177E9V9_9BACT</name>
<keyword evidence="5" id="KW-1185">Reference proteome</keyword>
<dbReference type="AlphaFoldDB" id="A0A177E9V9"/>
<dbReference type="InterPro" id="IPR008978">
    <property type="entry name" value="HSP20-like_chaperone"/>
</dbReference>
<dbReference type="InterPro" id="IPR031107">
    <property type="entry name" value="Small_HSP"/>
</dbReference>
<dbReference type="InterPro" id="IPR002068">
    <property type="entry name" value="A-crystallin/Hsp20_dom"/>
</dbReference>
<dbReference type="RefSeq" id="WP_068541071.1">
    <property type="nucleotide sequence ID" value="NZ_LSFI01000007.1"/>
</dbReference>
<dbReference type="Proteomes" id="UP000076964">
    <property type="component" value="Unassembled WGS sequence"/>
</dbReference>
<comment type="caution">
    <text evidence="4">The sequence shown here is derived from an EMBL/GenBank/DDBJ whole genome shotgun (WGS) entry which is preliminary data.</text>
</comment>
<evidence type="ECO:0000256" key="1">
    <source>
        <dbReference type="PROSITE-ProRule" id="PRU00285"/>
    </source>
</evidence>
<feature type="domain" description="SHSP" evidence="3">
    <location>
        <begin position="33"/>
        <end position="145"/>
    </location>
</feature>
<gene>
    <name evidence="4" type="ORF">TH606_02245</name>
</gene>
<organism evidence="4 5">
    <name type="scientific">Thermodesulfatator autotrophicus</name>
    <dbReference type="NCBI Taxonomy" id="1795632"/>
    <lineage>
        <taxon>Bacteria</taxon>
        <taxon>Pseudomonadati</taxon>
        <taxon>Thermodesulfobacteriota</taxon>
        <taxon>Thermodesulfobacteria</taxon>
        <taxon>Thermodesulfobacteriales</taxon>
        <taxon>Thermodesulfatatoraceae</taxon>
        <taxon>Thermodesulfatator</taxon>
    </lineage>
</organism>
<accession>A0A177E9V9</accession>
<sequence>MPELVPFRPLRELKREMDRLWTEFFGKETLPEAFEAEWVPALDVSETQDAVIVRADVPGIDPNELEITVSGNMLTIRGEKKQEREEKGENFYRIERSYGSFVRSIQLPADVDTEKVEATYKNGVLKIVLPKKAEAKGKQIPVKVEK</sequence>
<dbReference type="SUPFAM" id="SSF49764">
    <property type="entry name" value="HSP20-like chaperones"/>
    <property type="match status" value="1"/>
</dbReference>
<proteinExistence type="inferred from homology"/>
<dbReference type="STRING" id="1795632.TH606_02245"/>
<dbReference type="Pfam" id="PF00011">
    <property type="entry name" value="HSP20"/>
    <property type="match status" value="1"/>
</dbReference>
<dbReference type="EMBL" id="LSFI01000007">
    <property type="protein sequence ID" value="OAG28301.1"/>
    <property type="molecule type" value="Genomic_DNA"/>
</dbReference>
<dbReference type="CDD" id="cd06464">
    <property type="entry name" value="ACD_sHsps-like"/>
    <property type="match status" value="1"/>
</dbReference>
<protein>
    <submittedName>
        <fullName evidence="4">Molecular chaperone</fullName>
    </submittedName>
</protein>
<reference evidence="4 5" key="1">
    <citation type="submission" date="2016-02" db="EMBL/GenBank/DDBJ databases">
        <title>Draft genome sequence of Thermodesulfatator sp. S606.</title>
        <authorList>
            <person name="Lai Q."/>
            <person name="Cao J."/>
            <person name="Dupont S."/>
            <person name="Shao Z."/>
            <person name="Jebbar M."/>
            <person name="Alain K."/>
        </authorList>
    </citation>
    <scope>NUCLEOTIDE SEQUENCE [LARGE SCALE GENOMIC DNA]</scope>
    <source>
        <strain evidence="4 5">S606</strain>
    </source>
</reference>
<dbReference type="PANTHER" id="PTHR11527">
    <property type="entry name" value="HEAT-SHOCK PROTEIN 20 FAMILY MEMBER"/>
    <property type="match status" value="1"/>
</dbReference>
<comment type="similarity">
    <text evidence="1 2">Belongs to the small heat shock protein (HSP20) family.</text>
</comment>
<dbReference type="Gene3D" id="2.60.40.790">
    <property type="match status" value="1"/>
</dbReference>
<evidence type="ECO:0000313" key="4">
    <source>
        <dbReference type="EMBL" id="OAG28301.1"/>
    </source>
</evidence>
<dbReference type="OrthoDB" id="189458at2"/>